<evidence type="ECO:0000256" key="1">
    <source>
        <dbReference type="SAM" id="SignalP"/>
    </source>
</evidence>
<dbReference type="Proteomes" id="UP000236497">
    <property type="component" value="Unassembled WGS sequence"/>
</dbReference>
<evidence type="ECO:0000313" key="4">
    <source>
        <dbReference type="Proteomes" id="UP000236497"/>
    </source>
</evidence>
<dbReference type="OrthoDB" id="2066700at2"/>
<protein>
    <submittedName>
        <fullName evidence="3">Putative secreted protein</fullName>
    </submittedName>
</protein>
<dbReference type="PROSITE" id="PS50835">
    <property type="entry name" value="IG_LIKE"/>
    <property type="match status" value="1"/>
</dbReference>
<keyword evidence="1" id="KW-0732">Signal</keyword>
<name>A0A0H5SIG6_HERHM</name>
<gene>
    <name evidence="3" type="ORF">HHT355_1375</name>
</gene>
<evidence type="ECO:0000313" key="3">
    <source>
        <dbReference type="EMBL" id="CRZ34576.1"/>
    </source>
</evidence>
<dbReference type="Pfam" id="PF02368">
    <property type="entry name" value="Big_2"/>
    <property type="match status" value="1"/>
</dbReference>
<keyword evidence="4" id="KW-1185">Reference proteome</keyword>
<dbReference type="SUPFAM" id="SSF49373">
    <property type="entry name" value="Invasin/intimin cell-adhesion fragments"/>
    <property type="match status" value="1"/>
</dbReference>
<feature type="domain" description="Ig-like" evidence="2">
    <location>
        <begin position="20"/>
        <end position="109"/>
    </location>
</feature>
<dbReference type="RefSeq" id="WP_103202673.1">
    <property type="nucleotide sequence ID" value="NZ_CVTD020000015.1"/>
</dbReference>
<dbReference type="InterPro" id="IPR003343">
    <property type="entry name" value="Big_2"/>
</dbReference>
<dbReference type="AlphaFoldDB" id="A0A0H5SIG6"/>
<dbReference type="SMART" id="SM00635">
    <property type="entry name" value="BID_2"/>
    <property type="match status" value="1"/>
</dbReference>
<dbReference type="Gene3D" id="2.60.40.1080">
    <property type="match status" value="1"/>
</dbReference>
<dbReference type="EMBL" id="CVTD020000015">
    <property type="protein sequence ID" value="CRZ34576.1"/>
    <property type="molecule type" value="Genomic_DNA"/>
</dbReference>
<dbReference type="InterPro" id="IPR007110">
    <property type="entry name" value="Ig-like_dom"/>
</dbReference>
<reference evidence="3 4" key="1">
    <citation type="submission" date="2015-06" db="EMBL/GenBank/DDBJ databases">
        <authorList>
            <person name="Wibberg Daniel"/>
        </authorList>
    </citation>
    <scope>NUCLEOTIDE SEQUENCE [LARGE SCALE GENOMIC DNA]</scope>
    <source>
        <strain evidence="3 4">T3/55T</strain>
    </source>
</reference>
<evidence type="ECO:0000259" key="2">
    <source>
        <dbReference type="PROSITE" id="PS50835"/>
    </source>
</evidence>
<feature type="chain" id="PRO_5005224612" evidence="1">
    <location>
        <begin position="26"/>
        <end position="261"/>
    </location>
</feature>
<organism evidence="3 4">
    <name type="scientific">Herbinix hemicellulosilytica</name>
    <dbReference type="NCBI Taxonomy" id="1564487"/>
    <lineage>
        <taxon>Bacteria</taxon>
        <taxon>Bacillati</taxon>
        <taxon>Bacillota</taxon>
        <taxon>Clostridia</taxon>
        <taxon>Lachnospirales</taxon>
        <taxon>Lachnospiraceae</taxon>
        <taxon>Herbinix</taxon>
    </lineage>
</organism>
<accession>A0A0H5SIG6</accession>
<feature type="signal peptide" evidence="1">
    <location>
        <begin position="1"/>
        <end position="25"/>
    </location>
</feature>
<dbReference type="InterPro" id="IPR008964">
    <property type="entry name" value="Invasin/intimin_cell_adhesion"/>
</dbReference>
<proteinExistence type="predicted"/>
<sequence length="261" mass="29380">MKKIISLFIAFILALVITTPRPAEAAVKISKKKATLEVDATLKLKITGTKSKATWKSNNKSVATVDKNGLVTAVSEGQATITATVDSKKYTCVVTVVDSNKDTSKSSITTSADFEDYLNSTYSSINTPMGKIQFKHRVSENKSEVFAYDFYITTEWEGLSPYDIEYSSSYSSSDKDKTINKLKDIQKSIYNDFIAFFPGKKAMGGYCQSWYEYPTLKVGYNSIRFLSWCNYDDSGDVYAYKTSKISDFKWIPNIDDYDFTK</sequence>